<dbReference type="PROSITE" id="PS50109">
    <property type="entry name" value="HIS_KIN"/>
    <property type="match status" value="1"/>
</dbReference>
<dbReference type="NCBIfam" id="TIGR00229">
    <property type="entry name" value="sensory_box"/>
    <property type="match status" value="1"/>
</dbReference>
<dbReference type="CDD" id="cd00130">
    <property type="entry name" value="PAS"/>
    <property type="match status" value="1"/>
</dbReference>
<dbReference type="InterPro" id="IPR036890">
    <property type="entry name" value="HATPase_C_sf"/>
</dbReference>
<dbReference type="InterPro" id="IPR035965">
    <property type="entry name" value="PAS-like_dom_sf"/>
</dbReference>
<comment type="caution">
    <text evidence="10">The sequence shown here is derived from an EMBL/GenBank/DDBJ whole genome shotgun (WGS) entry which is preliminary data.</text>
</comment>
<evidence type="ECO:0000256" key="4">
    <source>
        <dbReference type="ARBA" id="ARBA00022679"/>
    </source>
</evidence>
<dbReference type="Gene3D" id="1.10.287.130">
    <property type="match status" value="1"/>
</dbReference>
<dbReference type="InterPro" id="IPR000700">
    <property type="entry name" value="PAS-assoc_C"/>
</dbReference>
<reference evidence="10 11" key="1">
    <citation type="submission" date="2018-05" db="EMBL/GenBank/DDBJ databases">
        <title>Marinifilum breve JC075T sp. nov., a marine bacterium isolated from Yongle Blue Hole in the South China Sea.</title>
        <authorList>
            <person name="Fu T."/>
        </authorList>
    </citation>
    <scope>NUCLEOTIDE SEQUENCE [LARGE SCALE GENOMIC DNA]</scope>
    <source>
        <strain evidence="10 11">JC075</strain>
    </source>
</reference>
<dbReference type="OrthoDB" id="9796457at2"/>
<evidence type="ECO:0000256" key="2">
    <source>
        <dbReference type="ARBA" id="ARBA00012438"/>
    </source>
</evidence>
<evidence type="ECO:0000256" key="6">
    <source>
        <dbReference type="SAM" id="Phobius"/>
    </source>
</evidence>
<dbReference type="Gene3D" id="3.30.565.10">
    <property type="entry name" value="Histidine kinase-like ATPase, C-terminal domain"/>
    <property type="match status" value="1"/>
</dbReference>
<dbReference type="SMART" id="SM00387">
    <property type="entry name" value="HATPase_c"/>
    <property type="match status" value="1"/>
</dbReference>
<dbReference type="EMBL" id="QFLI01000002">
    <property type="protein sequence ID" value="PXY02174.1"/>
    <property type="molecule type" value="Genomic_DNA"/>
</dbReference>
<organism evidence="10 11">
    <name type="scientific">Marinifilum breve</name>
    <dbReference type="NCBI Taxonomy" id="2184082"/>
    <lineage>
        <taxon>Bacteria</taxon>
        <taxon>Pseudomonadati</taxon>
        <taxon>Bacteroidota</taxon>
        <taxon>Bacteroidia</taxon>
        <taxon>Marinilabiliales</taxon>
        <taxon>Marinifilaceae</taxon>
    </lineage>
</organism>
<dbReference type="CDD" id="cd00082">
    <property type="entry name" value="HisKA"/>
    <property type="match status" value="1"/>
</dbReference>
<proteinExistence type="predicted"/>
<accession>A0A2V4ADQ1</accession>
<feature type="domain" description="Histidine kinase" evidence="7">
    <location>
        <begin position="466"/>
        <end position="687"/>
    </location>
</feature>
<dbReference type="RefSeq" id="WP_110359808.1">
    <property type="nucleotide sequence ID" value="NZ_QFLI01000002.1"/>
</dbReference>
<keyword evidence="6" id="KW-0812">Transmembrane</keyword>
<feature type="transmembrane region" description="Helical" evidence="6">
    <location>
        <begin position="267"/>
        <end position="289"/>
    </location>
</feature>
<dbReference type="InterPro" id="IPR013655">
    <property type="entry name" value="PAS_fold_3"/>
</dbReference>
<dbReference type="GO" id="GO:0000155">
    <property type="term" value="F:phosphorelay sensor kinase activity"/>
    <property type="evidence" value="ECO:0007669"/>
    <property type="project" value="InterPro"/>
</dbReference>
<dbReference type="SUPFAM" id="SSF47384">
    <property type="entry name" value="Homodimeric domain of signal transducing histidine kinase"/>
    <property type="match status" value="1"/>
</dbReference>
<dbReference type="InterPro" id="IPR005467">
    <property type="entry name" value="His_kinase_dom"/>
</dbReference>
<dbReference type="InterPro" id="IPR036097">
    <property type="entry name" value="HisK_dim/P_sf"/>
</dbReference>
<dbReference type="InterPro" id="IPR000014">
    <property type="entry name" value="PAS"/>
</dbReference>
<dbReference type="SMART" id="SM00062">
    <property type="entry name" value="PBPb"/>
    <property type="match status" value="1"/>
</dbReference>
<dbReference type="Pfam" id="PF00512">
    <property type="entry name" value="HisKA"/>
    <property type="match status" value="1"/>
</dbReference>
<keyword evidence="6" id="KW-0472">Membrane</keyword>
<feature type="domain" description="PAS" evidence="8">
    <location>
        <begin position="320"/>
        <end position="393"/>
    </location>
</feature>
<dbReference type="SUPFAM" id="SSF55874">
    <property type="entry name" value="ATPase domain of HSP90 chaperone/DNA topoisomerase II/histidine kinase"/>
    <property type="match status" value="1"/>
</dbReference>
<evidence type="ECO:0000256" key="1">
    <source>
        <dbReference type="ARBA" id="ARBA00000085"/>
    </source>
</evidence>
<dbReference type="SUPFAM" id="SSF53850">
    <property type="entry name" value="Periplasmic binding protein-like II"/>
    <property type="match status" value="1"/>
</dbReference>
<evidence type="ECO:0000256" key="5">
    <source>
        <dbReference type="ARBA" id="ARBA00022777"/>
    </source>
</evidence>
<dbReference type="SMART" id="SM00388">
    <property type="entry name" value="HisKA"/>
    <property type="match status" value="1"/>
</dbReference>
<evidence type="ECO:0000313" key="10">
    <source>
        <dbReference type="EMBL" id="PXY02174.1"/>
    </source>
</evidence>
<dbReference type="CDD" id="cd01007">
    <property type="entry name" value="PBP2_BvgS_HisK_like"/>
    <property type="match status" value="1"/>
</dbReference>
<keyword evidence="5" id="KW-0418">Kinase</keyword>
<dbReference type="PROSITE" id="PS50112">
    <property type="entry name" value="PAS"/>
    <property type="match status" value="1"/>
</dbReference>
<dbReference type="Gene3D" id="3.30.450.20">
    <property type="entry name" value="PAS domain"/>
    <property type="match status" value="1"/>
</dbReference>
<evidence type="ECO:0000313" key="11">
    <source>
        <dbReference type="Proteomes" id="UP000248079"/>
    </source>
</evidence>
<dbReference type="CDD" id="cd16922">
    <property type="entry name" value="HATPase_EvgS-ArcB-TorS-like"/>
    <property type="match status" value="1"/>
</dbReference>
<dbReference type="EC" id="2.7.13.3" evidence="2"/>
<keyword evidence="3" id="KW-0597">Phosphoprotein</keyword>
<evidence type="ECO:0000259" key="9">
    <source>
        <dbReference type="PROSITE" id="PS50113"/>
    </source>
</evidence>
<protein>
    <recommendedName>
        <fullName evidence="2">histidine kinase</fullName>
        <ecNumber evidence="2">2.7.13.3</ecNumber>
    </recommendedName>
</protein>
<dbReference type="PROSITE" id="PS50113">
    <property type="entry name" value="PAC"/>
    <property type="match status" value="1"/>
</dbReference>
<keyword evidence="4" id="KW-0808">Transferase</keyword>
<dbReference type="PROSITE" id="PS51257">
    <property type="entry name" value="PROKAR_LIPOPROTEIN"/>
    <property type="match status" value="1"/>
</dbReference>
<feature type="domain" description="PAC" evidence="9">
    <location>
        <begin position="396"/>
        <end position="448"/>
    </location>
</feature>
<dbReference type="FunFam" id="3.30.565.10:FF:000010">
    <property type="entry name" value="Sensor histidine kinase RcsC"/>
    <property type="match status" value="1"/>
</dbReference>
<sequence>MKYIFLFISIVFLFGCHKEEAVSFLNKEEQKWLLENGDSIRVVQDPLFAPLDFLNAKNEIVGISDDYLDLIEKKLNIKFIRTHRNNLEENLNLIRNKKVEIATSIAETPQRSEYLNFTIPYYQSPAVIISNQNKKLSISDLKGKKVSVSNLFAVHEFLVKNHPELNLDPVLDDLTGLKKLVFNETDVMVVDLGSASFHLEDLGIVKLHVAGDVGFTYEIAMGVRDDMPILRDILNKTIRSIDRSEKNKIRKDWVFLSTREFWERESFWYWTASILLVLLGVFSIILVFNKRLQKLVRIRTSELNKELSQRLIAETSLRDSEERYRVVAEQKGQIVYDYNLLNDRIYWSGDLERTIGVKPKEYESVTIKDWEKYVHPDDVNEAKEMLEQSIANGENYDVIYRYKRKDGSYVPINDKGTFLKDKDNKAYRMLGIMNDISMQIEREEQLKEAIKIAKNADHLKTQFLANMSHEIRTPMNSIVGFSSLLTMPTITKDKQLKYCDFIQQSSDYLQKIIDDIMDISMIESEQINLYNEEVNVKNLIEIVKEFFANHDKIINESIELRTQIDLDEIHENLYTDEVRLKQILINLVGNACKFTENGSVLIHCSKRDHTSLLFKVKDTGVGIAEDQIENIFDRFLQVKNQGMENNSGTGLGLSISKGLVELLGGEIWCESTVGVGTSFYFTLPIRVLNQEQ</sequence>
<dbReference type="Pfam" id="PF00497">
    <property type="entry name" value="SBP_bac_3"/>
    <property type="match status" value="1"/>
</dbReference>
<evidence type="ECO:0000259" key="7">
    <source>
        <dbReference type="PROSITE" id="PS50109"/>
    </source>
</evidence>
<dbReference type="InterPro" id="IPR004358">
    <property type="entry name" value="Sig_transdc_His_kin-like_C"/>
</dbReference>
<dbReference type="Gene3D" id="3.40.190.10">
    <property type="entry name" value="Periplasmic binding protein-like II"/>
    <property type="match status" value="2"/>
</dbReference>
<dbReference type="PANTHER" id="PTHR43047">
    <property type="entry name" value="TWO-COMPONENT HISTIDINE PROTEIN KINASE"/>
    <property type="match status" value="1"/>
</dbReference>
<dbReference type="AlphaFoldDB" id="A0A2V4ADQ1"/>
<dbReference type="Pfam" id="PF08447">
    <property type="entry name" value="PAS_3"/>
    <property type="match status" value="1"/>
</dbReference>
<comment type="catalytic activity">
    <reaction evidence="1">
        <text>ATP + protein L-histidine = ADP + protein N-phospho-L-histidine.</text>
        <dbReference type="EC" id="2.7.13.3"/>
    </reaction>
</comment>
<evidence type="ECO:0000256" key="3">
    <source>
        <dbReference type="ARBA" id="ARBA00022553"/>
    </source>
</evidence>
<dbReference type="InterPro" id="IPR003594">
    <property type="entry name" value="HATPase_dom"/>
</dbReference>
<keyword evidence="11" id="KW-1185">Reference proteome</keyword>
<dbReference type="InterPro" id="IPR003661">
    <property type="entry name" value="HisK_dim/P_dom"/>
</dbReference>
<evidence type="ECO:0000259" key="8">
    <source>
        <dbReference type="PROSITE" id="PS50112"/>
    </source>
</evidence>
<dbReference type="SUPFAM" id="SSF55785">
    <property type="entry name" value="PYP-like sensor domain (PAS domain)"/>
    <property type="match status" value="1"/>
</dbReference>
<dbReference type="InterPro" id="IPR001638">
    <property type="entry name" value="Solute-binding_3/MltF_N"/>
</dbReference>
<name>A0A2V4ADQ1_9BACT</name>
<dbReference type="InterPro" id="IPR001610">
    <property type="entry name" value="PAC"/>
</dbReference>
<dbReference type="PRINTS" id="PR00344">
    <property type="entry name" value="BCTRLSENSOR"/>
</dbReference>
<dbReference type="Pfam" id="PF02518">
    <property type="entry name" value="HATPase_c"/>
    <property type="match status" value="1"/>
</dbReference>
<keyword evidence="6" id="KW-1133">Transmembrane helix</keyword>
<dbReference type="Proteomes" id="UP000248079">
    <property type="component" value="Unassembled WGS sequence"/>
</dbReference>
<dbReference type="SMART" id="SM00086">
    <property type="entry name" value="PAC"/>
    <property type="match status" value="1"/>
</dbReference>
<gene>
    <name evidence="10" type="ORF">DF185_05885</name>
</gene>